<dbReference type="Proteomes" id="UP000038010">
    <property type="component" value="Unassembled WGS sequence"/>
</dbReference>
<dbReference type="CDD" id="cd05233">
    <property type="entry name" value="SDR_c"/>
    <property type="match status" value="1"/>
</dbReference>
<evidence type="ECO:0000313" key="4">
    <source>
        <dbReference type="Proteomes" id="UP000038010"/>
    </source>
</evidence>
<dbReference type="PRINTS" id="PR00081">
    <property type="entry name" value="GDHRDH"/>
</dbReference>
<accession>A0A0N0NNY4</accession>
<organism evidence="3 4">
    <name type="scientific">Cyphellophora attinorum</name>
    <dbReference type="NCBI Taxonomy" id="1664694"/>
    <lineage>
        <taxon>Eukaryota</taxon>
        <taxon>Fungi</taxon>
        <taxon>Dikarya</taxon>
        <taxon>Ascomycota</taxon>
        <taxon>Pezizomycotina</taxon>
        <taxon>Eurotiomycetes</taxon>
        <taxon>Chaetothyriomycetidae</taxon>
        <taxon>Chaetothyriales</taxon>
        <taxon>Cyphellophoraceae</taxon>
        <taxon>Cyphellophora</taxon>
    </lineage>
</organism>
<protein>
    <submittedName>
        <fullName evidence="3">Dehydrogenase/ SDR family member 4</fullName>
    </submittedName>
</protein>
<keyword evidence="2" id="KW-0560">Oxidoreductase</keyword>
<dbReference type="STRING" id="1664694.A0A0N0NNY4"/>
<proteinExistence type="inferred from homology"/>
<dbReference type="OrthoDB" id="1933717at2759"/>
<dbReference type="Gene3D" id="3.40.50.720">
    <property type="entry name" value="NAD(P)-binding Rossmann-like Domain"/>
    <property type="match status" value="1"/>
</dbReference>
<comment type="caution">
    <text evidence="3">The sequence shown here is derived from an EMBL/GenBank/DDBJ whole genome shotgun (WGS) entry which is preliminary data.</text>
</comment>
<dbReference type="AlphaFoldDB" id="A0A0N0NNY4"/>
<dbReference type="VEuPathDB" id="FungiDB:AB675_5497"/>
<dbReference type="PANTHER" id="PTHR42760">
    <property type="entry name" value="SHORT-CHAIN DEHYDROGENASES/REDUCTASES FAMILY MEMBER"/>
    <property type="match status" value="1"/>
</dbReference>
<evidence type="ECO:0000256" key="2">
    <source>
        <dbReference type="ARBA" id="ARBA00023002"/>
    </source>
</evidence>
<dbReference type="InterPro" id="IPR002347">
    <property type="entry name" value="SDR_fam"/>
</dbReference>
<dbReference type="PANTHER" id="PTHR42760:SF37">
    <property type="entry name" value="CLAVALDEHYDE DEHYDROGENASE"/>
    <property type="match status" value="1"/>
</dbReference>
<dbReference type="RefSeq" id="XP_018002084.1">
    <property type="nucleotide sequence ID" value="XM_018145710.1"/>
</dbReference>
<keyword evidence="4" id="KW-1185">Reference proteome</keyword>
<gene>
    <name evidence="3" type="ORF">AB675_5497</name>
</gene>
<reference evidence="3 4" key="1">
    <citation type="submission" date="2015-06" db="EMBL/GenBank/DDBJ databases">
        <title>Draft genome of the ant-associated black yeast Phialophora attae CBS 131958.</title>
        <authorList>
            <person name="Moreno L.F."/>
            <person name="Stielow B.J."/>
            <person name="de Hoog S."/>
            <person name="Vicente V.A."/>
            <person name="Weiss V.A."/>
            <person name="de Vries M."/>
            <person name="Cruz L.M."/>
            <person name="Souza E.M."/>
        </authorList>
    </citation>
    <scope>NUCLEOTIDE SEQUENCE [LARGE SCALE GENOMIC DNA]</scope>
    <source>
        <strain evidence="3 4">CBS 131958</strain>
    </source>
</reference>
<comment type="similarity">
    <text evidence="1">Belongs to the short-chain dehydrogenases/reductases (SDR) family.</text>
</comment>
<dbReference type="Pfam" id="PF00106">
    <property type="entry name" value="adh_short"/>
    <property type="match status" value="1"/>
</dbReference>
<sequence length="286" mass="31589">MATNGVSGRLHDCYASTDPRTNKDLVKTLSDKNVLMLEANEVEEVAKLCKGTDGRIGTKTRALDVRDAVAVKDFVHEVVSDFGGIDVLIFNAARPPQWLPLSEGSPELWWESVEIGIRGSYNFSRYVLPVMQKQKSGTIILVGSMGAHGNAGYSSYTTAKLGILRLAEIIHAENFKEYNIKAFCDASEGRFEPGSYIIRGAEGEEKSVAIAMEHFGHITEWDKPEMGAGMMTVLCSGRLDFLSGRFIDSGLKVETYLQQKQEILEQDLFRVRLNAGSDGLIPTLKY</sequence>
<name>A0A0N0NNY4_9EURO</name>
<dbReference type="EMBL" id="LFJN01000008">
    <property type="protein sequence ID" value="KPI42121.1"/>
    <property type="molecule type" value="Genomic_DNA"/>
</dbReference>
<dbReference type="GO" id="GO:0016616">
    <property type="term" value="F:oxidoreductase activity, acting on the CH-OH group of donors, NAD or NADP as acceptor"/>
    <property type="evidence" value="ECO:0007669"/>
    <property type="project" value="TreeGrafter"/>
</dbReference>
<evidence type="ECO:0000313" key="3">
    <source>
        <dbReference type="EMBL" id="KPI42121.1"/>
    </source>
</evidence>
<dbReference type="GeneID" id="28737590"/>
<dbReference type="InterPro" id="IPR036291">
    <property type="entry name" value="NAD(P)-bd_dom_sf"/>
</dbReference>
<evidence type="ECO:0000256" key="1">
    <source>
        <dbReference type="ARBA" id="ARBA00006484"/>
    </source>
</evidence>
<dbReference type="SUPFAM" id="SSF51735">
    <property type="entry name" value="NAD(P)-binding Rossmann-fold domains"/>
    <property type="match status" value="1"/>
</dbReference>